<keyword evidence="3" id="KW-0813">Transport</keyword>
<evidence type="ECO:0000256" key="5">
    <source>
        <dbReference type="ARBA" id="ARBA00022692"/>
    </source>
</evidence>
<evidence type="ECO:0000256" key="6">
    <source>
        <dbReference type="ARBA" id="ARBA00022989"/>
    </source>
</evidence>
<feature type="transmembrane region" description="Helical" evidence="10">
    <location>
        <begin position="575"/>
        <end position="596"/>
    </location>
</feature>
<feature type="compositionally biased region" description="Basic and acidic residues" evidence="9">
    <location>
        <begin position="24"/>
        <end position="57"/>
    </location>
</feature>
<dbReference type="Pfam" id="PF00955">
    <property type="entry name" value="HCO3_cotransp"/>
    <property type="match status" value="1"/>
</dbReference>
<comment type="similarity">
    <text evidence="2">Belongs to the anion exchanger (TC 2.A.31) family.</text>
</comment>
<dbReference type="SUPFAM" id="SSF55804">
    <property type="entry name" value="Phoshotransferase/anion transport protein"/>
    <property type="match status" value="1"/>
</dbReference>
<dbReference type="InterPro" id="IPR003020">
    <property type="entry name" value="HCO3_transpt_euk"/>
</dbReference>
<accession>A0A7R8ZHS7</accession>
<sequence length="823" mass="91747">MYGKDRNPASSPLFTVEETSPLFDEERQSGTDRREPPALLYTDRRPDEARLPRRQLSRESNDVVISRRKGMLDPVQDLYPSAALDHSPHDIFVELDELVLVNHEYEWTETARWIKYEENLEEGSNKWGPPHMSTLSFHSLLNLRKCLEQGVVLLDMEADDFSTIVHRVADQMVISDQLHLEQKGLLIRALMLRHHHVDEHHGEGFFRGIKRNGISSASLHTMSESRRSSYRPTPSVTNLEIGSYSNGGSVAPSHPKANASTPNFGQLESSGKNLRHDLLKVKISQDAPVPIPTRFMFILLGPTSCDLDFHEIGRALGTLMSNKDFHDVAYKTMVRRDILFAINEFLDDSIVLPPGDWSRKSLLPFEDLKEKSQSIAARKKREEMEKQQEAATKSELPLVPVEEKKAENPLEKTGKFFGGLVRDIKSRYPKYLSDITDFPNSVCIAATVFIYFAALSGAITFGGLYADKTKNQIGVSETLIATALAGIVFSMLSGQPLIIIGATGPVLLFDEAFYTVRRALGDFGVPIAIVIMVIIDNAYDDAYTEKLSVPDGLSPSDSSLRGWIINPLGTEDNPVGIGMMFAAAIPALLVFILIFMETEICESIINKKCKKSLGGHHLDILLLCLINVFVTIMGAPWMPAATVRSVSHVSALTVLTTNQAPGEAATVAEIKEQRLSTFLVSVLIGVSVLMSPLLRKVPVAVLFGVFLYMGVSSMNGIQLFERMALLLKPSKHHPRVDYVRRVTTWKMHAFTIIQIFCLAILWVVKSTEAALAFPFFLILMIPIRKLLEKVFSPRELIALDGKDAQTTGEDDDEPDFYVEAKIL</sequence>
<dbReference type="Pfam" id="PF07565">
    <property type="entry name" value="Band_3_cyto"/>
    <property type="match status" value="1"/>
</dbReference>
<feature type="region of interest" description="Disordered" evidence="9">
    <location>
        <begin position="376"/>
        <end position="397"/>
    </location>
</feature>
<dbReference type="GO" id="GO:0008509">
    <property type="term" value="F:monoatomic anion transmembrane transporter activity"/>
    <property type="evidence" value="ECO:0007669"/>
    <property type="project" value="InterPro"/>
</dbReference>
<feature type="region of interest" description="Disordered" evidence="9">
    <location>
        <begin position="1"/>
        <end position="57"/>
    </location>
</feature>
<evidence type="ECO:0000256" key="4">
    <source>
        <dbReference type="ARBA" id="ARBA00022475"/>
    </source>
</evidence>
<evidence type="ECO:0000256" key="3">
    <source>
        <dbReference type="ARBA" id="ARBA00022448"/>
    </source>
</evidence>
<keyword evidence="5 10" id="KW-0812">Transmembrane</keyword>
<evidence type="ECO:0000256" key="2">
    <source>
        <dbReference type="ARBA" id="ARBA00010993"/>
    </source>
</evidence>
<evidence type="ECO:0000256" key="7">
    <source>
        <dbReference type="ARBA" id="ARBA00023065"/>
    </source>
</evidence>
<dbReference type="InterPro" id="IPR013769">
    <property type="entry name" value="Band3_cytoplasmic_dom"/>
</dbReference>
<reference evidence="13" key="1">
    <citation type="submission" date="2020-11" db="EMBL/GenBank/DDBJ databases">
        <authorList>
            <person name="Tran Van P."/>
        </authorList>
    </citation>
    <scope>NUCLEOTIDE SEQUENCE</scope>
</reference>
<evidence type="ECO:0000256" key="8">
    <source>
        <dbReference type="ARBA" id="ARBA00023136"/>
    </source>
</evidence>
<organism evidence="13">
    <name type="scientific">Cyprideis torosa</name>
    <dbReference type="NCBI Taxonomy" id="163714"/>
    <lineage>
        <taxon>Eukaryota</taxon>
        <taxon>Metazoa</taxon>
        <taxon>Ecdysozoa</taxon>
        <taxon>Arthropoda</taxon>
        <taxon>Crustacea</taxon>
        <taxon>Oligostraca</taxon>
        <taxon>Ostracoda</taxon>
        <taxon>Podocopa</taxon>
        <taxon>Podocopida</taxon>
        <taxon>Cytherocopina</taxon>
        <taxon>Cytheroidea</taxon>
        <taxon>Cytherideidae</taxon>
        <taxon>Cyprideis</taxon>
    </lineage>
</organism>
<evidence type="ECO:0000256" key="1">
    <source>
        <dbReference type="ARBA" id="ARBA00004651"/>
    </source>
</evidence>
<comment type="subcellular location">
    <subcellularLocation>
        <location evidence="1">Cell membrane</location>
        <topology evidence="1">Multi-pass membrane protein</topology>
    </subcellularLocation>
</comment>
<feature type="transmembrane region" description="Helical" evidence="10">
    <location>
        <begin position="700"/>
        <end position="721"/>
    </location>
</feature>
<dbReference type="PRINTS" id="PR01231">
    <property type="entry name" value="HCO3TRNSPORT"/>
</dbReference>
<feature type="domain" description="Bicarbonate transporter-like transmembrane" evidence="11">
    <location>
        <begin position="515"/>
        <end position="802"/>
    </location>
</feature>
<evidence type="ECO:0000313" key="13">
    <source>
        <dbReference type="EMBL" id="CAD7224850.1"/>
    </source>
</evidence>
<feature type="transmembrane region" description="Helical" evidence="10">
    <location>
        <begin position="769"/>
        <end position="787"/>
    </location>
</feature>
<dbReference type="EMBL" id="OB660451">
    <property type="protein sequence ID" value="CAD7224850.1"/>
    <property type="molecule type" value="Genomic_DNA"/>
</dbReference>
<feature type="transmembrane region" description="Helical" evidence="10">
    <location>
        <begin position="444"/>
        <end position="466"/>
    </location>
</feature>
<keyword evidence="4" id="KW-1003">Cell membrane</keyword>
<dbReference type="GO" id="GO:0051453">
    <property type="term" value="P:regulation of intracellular pH"/>
    <property type="evidence" value="ECO:0007669"/>
    <property type="project" value="TreeGrafter"/>
</dbReference>
<protein>
    <submittedName>
        <fullName evidence="13">Uncharacterized protein</fullName>
    </submittedName>
</protein>
<dbReference type="GO" id="GO:0005886">
    <property type="term" value="C:plasma membrane"/>
    <property type="evidence" value="ECO:0007669"/>
    <property type="project" value="UniProtKB-SubCell"/>
</dbReference>
<evidence type="ECO:0000259" key="12">
    <source>
        <dbReference type="Pfam" id="PF07565"/>
    </source>
</evidence>
<dbReference type="OrthoDB" id="1735926at2759"/>
<dbReference type="GO" id="GO:0015701">
    <property type="term" value="P:bicarbonate transport"/>
    <property type="evidence" value="ECO:0007669"/>
    <property type="project" value="TreeGrafter"/>
</dbReference>
<evidence type="ECO:0000256" key="10">
    <source>
        <dbReference type="SAM" id="Phobius"/>
    </source>
</evidence>
<proteinExistence type="inferred from homology"/>
<dbReference type="FunFam" id="1.10.287.570:FF:000001">
    <property type="entry name" value="Anion exchange protein"/>
    <property type="match status" value="1"/>
</dbReference>
<feature type="transmembrane region" description="Helical" evidence="10">
    <location>
        <begin position="742"/>
        <end position="763"/>
    </location>
</feature>
<evidence type="ECO:0000256" key="9">
    <source>
        <dbReference type="SAM" id="MobiDB-lite"/>
    </source>
</evidence>
<evidence type="ECO:0000259" key="11">
    <source>
        <dbReference type="Pfam" id="PF00955"/>
    </source>
</evidence>
<dbReference type="InterPro" id="IPR016152">
    <property type="entry name" value="PTrfase/Anion_transptr"/>
</dbReference>
<dbReference type="Gene3D" id="1.10.287.570">
    <property type="entry name" value="Helical hairpin bin"/>
    <property type="match status" value="1"/>
</dbReference>
<feature type="transmembrane region" description="Helical" evidence="10">
    <location>
        <begin position="617"/>
        <end position="637"/>
    </location>
</feature>
<dbReference type="PANTHER" id="PTHR11453:SF47">
    <property type="entry name" value="ANION EXCHANGE PROTEIN"/>
    <property type="match status" value="1"/>
</dbReference>
<name>A0A7R8ZHS7_9CRUS</name>
<dbReference type="PANTHER" id="PTHR11453">
    <property type="entry name" value="ANION EXCHANGE PROTEIN"/>
    <property type="match status" value="1"/>
</dbReference>
<keyword evidence="6 10" id="KW-1133">Transmembrane helix</keyword>
<dbReference type="Gene3D" id="3.40.930.10">
    <property type="entry name" value="Mannitol-specific EII, Chain A"/>
    <property type="match status" value="1"/>
</dbReference>
<feature type="domain" description="Band 3 cytoplasmic" evidence="12">
    <location>
        <begin position="89"/>
        <end position="286"/>
    </location>
</feature>
<dbReference type="InterPro" id="IPR011531">
    <property type="entry name" value="HCO3_transpt-like_TM_dom"/>
</dbReference>
<keyword evidence="8 10" id="KW-0472">Membrane</keyword>
<gene>
    <name evidence="13" type="ORF">CTOB1V02_LOCUS2803</name>
</gene>
<dbReference type="AlphaFoldDB" id="A0A7R8ZHS7"/>
<dbReference type="GO" id="GO:0005452">
    <property type="term" value="F:solute:inorganic anion antiporter activity"/>
    <property type="evidence" value="ECO:0007669"/>
    <property type="project" value="InterPro"/>
</dbReference>
<keyword evidence="7" id="KW-0406">Ion transport</keyword>
<feature type="transmembrane region" description="Helical" evidence="10">
    <location>
        <begin position="473"/>
        <end position="492"/>
    </location>
</feature>